<evidence type="ECO:0000256" key="4">
    <source>
        <dbReference type="ARBA" id="ARBA00022490"/>
    </source>
</evidence>
<organism evidence="16 17">
    <name type="scientific">Alkalihalophilus pseudofirmus (strain ATCC BAA-2126 / JCM 17055 / OF4)</name>
    <name type="common">Bacillus pseudofirmus</name>
    <dbReference type="NCBI Taxonomy" id="398511"/>
    <lineage>
        <taxon>Bacteria</taxon>
        <taxon>Bacillati</taxon>
        <taxon>Bacillota</taxon>
        <taxon>Bacilli</taxon>
        <taxon>Bacillales</taxon>
        <taxon>Bacillaceae</taxon>
        <taxon>Alkalihalophilus</taxon>
    </lineage>
</organism>
<evidence type="ECO:0000256" key="2">
    <source>
        <dbReference type="ARBA" id="ARBA00010752"/>
    </source>
</evidence>
<name>D3G1M3_ALKPO</name>
<evidence type="ECO:0000256" key="9">
    <source>
        <dbReference type="ARBA" id="ARBA00023125"/>
    </source>
</evidence>
<dbReference type="CDD" id="cd00140">
    <property type="entry name" value="beta_clamp"/>
    <property type="match status" value="1"/>
</dbReference>
<dbReference type="GO" id="GO:0009360">
    <property type="term" value="C:DNA polymerase III complex"/>
    <property type="evidence" value="ECO:0007669"/>
    <property type="project" value="InterPro"/>
</dbReference>
<evidence type="ECO:0000313" key="17">
    <source>
        <dbReference type="Proteomes" id="UP000001544"/>
    </source>
</evidence>
<dbReference type="NCBIfam" id="TIGR00663">
    <property type="entry name" value="dnan"/>
    <property type="match status" value="1"/>
</dbReference>
<dbReference type="InterPro" id="IPR022635">
    <property type="entry name" value="DNA_polIII_beta_C"/>
</dbReference>
<evidence type="ECO:0000259" key="15">
    <source>
        <dbReference type="Pfam" id="PF02768"/>
    </source>
</evidence>
<dbReference type="InterPro" id="IPR022637">
    <property type="entry name" value="DNA_polIII_beta_cen"/>
</dbReference>
<dbReference type="GO" id="GO:0005737">
    <property type="term" value="C:cytoplasm"/>
    <property type="evidence" value="ECO:0007669"/>
    <property type="project" value="UniProtKB-SubCell"/>
</dbReference>
<dbReference type="Gene3D" id="3.10.150.10">
    <property type="entry name" value="DNA Polymerase III, subunit A, domain 2"/>
    <property type="match status" value="1"/>
</dbReference>
<dbReference type="Pfam" id="PF00712">
    <property type="entry name" value="DNA_pol3_beta"/>
    <property type="match status" value="1"/>
</dbReference>
<evidence type="ECO:0000256" key="12">
    <source>
        <dbReference type="ARBA" id="ARBA00033276"/>
    </source>
</evidence>
<keyword evidence="4" id="KW-0963">Cytoplasm</keyword>
<dbReference type="PANTHER" id="PTHR30478:SF0">
    <property type="entry name" value="BETA SLIDING CLAMP"/>
    <property type="match status" value="1"/>
</dbReference>
<evidence type="ECO:0000256" key="7">
    <source>
        <dbReference type="ARBA" id="ARBA00022705"/>
    </source>
</evidence>
<reference evidence="16 17" key="1">
    <citation type="journal article" date="2011" name="Environ. Microbiol.">
        <title>Genome of alkaliphilic Bacillus pseudofirmus OF4 reveals adaptations that support the ability to grow in an external pH range from 7.5 to 11.4.</title>
        <authorList>
            <person name="Janto B."/>
            <person name="Ahmed A."/>
            <person name="Ito M."/>
            <person name="Liu J."/>
            <person name="Hicks D.B."/>
            <person name="Pagni S."/>
            <person name="Fackelmayer O.J."/>
            <person name="Smith T.A."/>
            <person name="Earl J."/>
            <person name="Elbourne L.D."/>
            <person name="Hassan K."/>
            <person name="Paulsen I.T."/>
            <person name="Kolsto A.B."/>
            <person name="Tourasse N.J."/>
            <person name="Ehrlich G.D."/>
            <person name="Boissy R."/>
            <person name="Ivey D.M."/>
            <person name="Li G."/>
            <person name="Xue Y."/>
            <person name="Ma Y."/>
            <person name="Hu F.Z."/>
            <person name="Krulwich T.A."/>
        </authorList>
    </citation>
    <scope>NUCLEOTIDE SEQUENCE [LARGE SCALE GENOMIC DNA]</scope>
    <source>
        <strain evidence="17">ATCC BAA-2126 / JCM 17055 / OF4</strain>
    </source>
</reference>
<dbReference type="SMART" id="SM00480">
    <property type="entry name" value="POL3Bc"/>
    <property type="match status" value="1"/>
</dbReference>
<feature type="domain" description="DNA polymerase III beta sliding clamp N-terminal" evidence="13">
    <location>
        <begin position="1"/>
        <end position="123"/>
    </location>
</feature>
<feature type="domain" description="DNA polymerase III beta sliding clamp C-terminal" evidence="15">
    <location>
        <begin position="253"/>
        <end position="358"/>
    </location>
</feature>
<dbReference type="GO" id="GO:0003887">
    <property type="term" value="F:DNA-directed DNA polymerase activity"/>
    <property type="evidence" value="ECO:0007669"/>
    <property type="project" value="UniProtKB-KW"/>
</dbReference>
<evidence type="ECO:0000313" key="16">
    <source>
        <dbReference type="EMBL" id="ADC52249.1"/>
    </source>
</evidence>
<dbReference type="PANTHER" id="PTHR30478">
    <property type="entry name" value="DNA POLYMERASE III SUBUNIT BETA"/>
    <property type="match status" value="1"/>
</dbReference>
<dbReference type="RefSeq" id="WP_012961158.1">
    <property type="nucleotide sequence ID" value="NC_013792.1"/>
</dbReference>
<keyword evidence="8" id="KW-0239">DNA-directed DNA polymerase</keyword>
<dbReference type="InterPro" id="IPR001001">
    <property type="entry name" value="DNA_polIII_beta"/>
</dbReference>
<evidence type="ECO:0000256" key="1">
    <source>
        <dbReference type="ARBA" id="ARBA00004496"/>
    </source>
</evidence>
<keyword evidence="6" id="KW-0548">Nucleotidyltransferase</keyword>
<feature type="domain" description="DNA polymerase III beta sliding clamp central" evidence="14">
    <location>
        <begin position="133"/>
        <end position="250"/>
    </location>
</feature>
<comment type="subcellular location">
    <subcellularLocation>
        <location evidence="1">Cytoplasm</location>
    </subcellularLocation>
</comment>
<dbReference type="Proteomes" id="UP000001544">
    <property type="component" value="Plasmid pBpOF4-01"/>
</dbReference>
<evidence type="ECO:0000256" key="5">
    <source>
        <dbReference type="ARBA" id="ARBA00022679"/>
    </source>
</evidence>
<dbReference type="SUPFAM" id="SSF55979">
    <property type="entry name" value="DNA clamp"/>
    <property type="match status" value="3"/>
</dbReference>
<dbReference type="Pfam" id="PF02767">
    <property type="entry name" value="DNA_pol3_beta_2"/>
    <property type="match status" value="1"/>
</dbReference>
<gene>
    <name evidence="16" type="primary">dnaN</name>
    <name evidence="16" type="ordered locus">BpOF4_21269</name>
</gene>
<dbReference type="Gene3D" id="3.70.10.10">
    <property type="match status" value="1"/>
</dbReference>
<evidence type="ECO:0000256" key="11">
    <source>
        <dbReference type="ARBA" id="ARBA00033275"/>
    </source>
</evidence>
<protein>
    <recommendedName>
        <fullName evidence="3">Beta sliding clamp</fullName>
    </recommendedName>
    <alternativeName>
        <fullName evidence="12">Beta-clamp processivity factor</fullName>
    </alternativeName>
    <alternativeName>
        <fullName evidence="10">DNA polymerase III beta sliding clamp subunit</fullName>
    </alternativeName>
    <alternativeName>
        <fullName evidence="11">DNA polymerase III subunit beta</fullName>
    </alternativeName>
</protein>
<dbReference type="Pfam" id="PF02768">
    <property type="entry name" value="DNA_pol3_beta_3"/>
    <property type="match status" value="1"/>
</dbReference>
<keyword evidence="16" id="KW-0614">Plasmid</keyword>
<dbReference type="EMBL" id="CP001879">
    <property type="protein sequence ID" value="ADC52249.1"/>
    <property type="molecule type" value="Genomic_DNA"/>
</dbReference>
<evidence type="ECO:0000259" key="14">
    <source>
        <dbReference type="Pfam" id="PF02767"/>
    </source>
</evidence>
<dbReference type="GO" id="GO:0003677">
    <property type="term" value="F:DNA binding"/>
    <property type="evidence" value="ECO:0007669"/>
    <property type="project" value="UniProtKB-KW"/>
</dbReference>
<dbReference type="KEGG" id="bpf:BpOF4_21269"/>
<dbReference type="eggNOG" id="COG0592">
    <property type="taxonomic scope" value="Bacteria"/>
</dbReference>
<geneLocation type="plasmid" evidence="16 17">
    <name>pBpOF4-01</name>
</geneLocation>
<keyword evidence="17" id="KW-1185">Reference proteome</keyword>
<keyword evidence="9" id="KW-0238">DNA-binding</keyword>
<comment type="similarity">
    <text evidence="2">Belongs to the beta sliding clamp family.</text>
</comment>
<accession>D3G1M3</accession>
<evidence type="ECO:0000256" key="10">
    <source>
        <dbReference type="ARBA" id="ARBA00030988"/>
    </source>
</evidence>
<dbReference type="GO" id="GO:0008408">
    <property type="term" value="F:3'-5' exonuclease activity"/>
    <property type="evidence" value="ECO:0007669"/>
    <property type="project" value="InterPro"/>
</dbReference>
<dbReference type="HOGENOM" id="CLU_038149_2_0_9"/>
<evidence type="ECO:0000259" key="13">
    <source>
        <dbReference type="Pfam" id="PF00712"/>
    </source>
</evidence>
<dbReference type="GO" id="GO:0006271">
    <property type="term" value="P:DNA strand elongation involved in DNA replication"/>
    <property type="evidence" value="ECO:0007669"/>
    <property type="project" value="TreeGrafter"/>
</dbReference>
<keyword evidence="5" id="KW-0808">Transferase</keyword>
<evidence type="ECO:0000256" key="6">
    <source>
        <dbReference type="ARBA" id="ARBA00022695"/>
    </source>
</evidence>
<evidence type="ECO:0000256" key="3">
    <source>
        <dbReference type="ARBA" id="ARBA00021035"/>
    </source>
</evidence>
<dbReference type="InterPro" id="IPR022634">
    <property type="entry name" value="DNA_polIII_beta_N"/>
</dbReference>
<dbReference type="InterPro" id="IPR046938">
    <property type="entry name" value="DNA_clamp_sf"/>
</dbReference>
<evidence type="ECO:0000256" key="8">
    <source>
        <dbReference type="ARBA" id="ARBA00022932"/>
    </source>
</evidence>
<dbReference type="AlphaFoldDB" id="D3G1M3"/>
<keyword evidence="7" id="KW-0235">DNA replication</keyword>
<proteinExistence type="inferred from homology"/>
<sequence length="373" mass="41371">MKLTVMKEELLKGIDAVSKAIKGSQQELVYKSIKIEATEKGILLTGSNGVFTIVRMIPLEFKGSEIATLVNEGTVLVNGKILLEAVKKMPKEDIKIEQEGAVLKFKSGKFQVKLNILTEDYPAPPEVDGASFTLEQSLLKQVLDQSVYACSTSEGRPILNGVKLSIDQGIMNLMATNSYIMSSLQKDLKNEELFLPNIVIPASPLNELQSLLATTEGTKCTLNCSEKHLLINISHNLTLVYIRLLEGQYPVDRQFIPKNHPIKVKSKRSDLFSSLERVSSLGSEHVEMKISGKTVHFYAAQDQVGDLQDELTDVTIEGGETEVAFKPQNVLTALKHQKYEKEDIILEIKDGLSPFLITLGNENTQLFSPLRVK</sequence>